<evidence type="ECO:0000256" key="2">
    <source>
        <dbReference type="PIRSR" id="PIRSR600101-2"/>
    </source>
</evidence>
<dbReference type="FunFam" id="3.60.20.40:FF:000008">
    <property type="entry name" value="Gamma-glutamyltranspeptidase (Eurofung)"/>
    <property type="match status" value="1"/>
</dbReference>
<reference evidence="5 6" key="1">
    <citation type="submission" date="2015-03" db="EMBL/GenBank/DDBJ databases">
        <authorList>
            <person name="Radwan O."/>
            <person name="Al-Naeli F.A."/>
            <person name="Rendon G.A."/>
            <person name="Fields C."/>
        </authorList>
    </citation>
    <scope>NUCLEOTIDE SEQUENCE [LARGE SCALE GENOMIC DNA]</scope>
    <source>
        <strain evidence="5">CR-DP1</strain>
    </source>
</reference>
<dbReference type="EC" id="2.3.2.2" evidence="3"/>
<proteinExistence type="predicted"/>
<comment type="catalytic activity">
    <reaction evidence="3">
        <text>an N-terminal (5-L-glutamyl)-[peptide] + an alpha-amino acid = 5-L-glutamyl amino acid + an N-terminal L-alpha-aminoacyl-[peptide]</text>
        <dbReference type="Rhea" id="RHEA:23904"/>
        <dbReference type="Rhea" id="RHEA-COMP:9780"/>
        <dbReference type="Rhea" id="RHEA-COMP:9795"/>
        <dbReference type="ChEBI" id="CHEBI:77644"/>
        <dbReference type="ChEBI" id="CHEBI:78597"/>
        <dbReference type="ChEBI" id="CHEBI:78599"/>
        <dbReference type="ChEBI" id="CHEBI:78608"/>
        <dbReference type="EC" id="2.3.2.2"/>
    </reaction>
</comment>
<keyword evidence="4" id="KW-0732">Signal</keyword>
<dbReference type="GO" id="GO:0036374">
    <property type="term" value="F:glutathione hydrolase activity"/>
    <property type="evidence" value="ECO:0007669"/>
    <property type="project" value="UniProtKB-UniRule"/>
</dbReference>
<dbReference type="PRINTS" id="PR01210">
    <property type="entry name" value="GGTRANSPTASE"/>
</dbReference>
<dbReference type="AlphaFoldDB" id="A0A0F4Z7D5"/>
<keyword evidence="3" id="KW-0808">Transferase</keyword>
<comment type="function">
    <text evidence="3">Cleaves the gamma-glutamyl peptide bond of glutathione and glutathione conjugates.</text>
</comment>
<dbReference type="InterPro" id="IPR043138">
    <property type="entry name" value="GGT_lsub"/>
</dbReference>
<dbReference type="Proteomes" id="UP000033483">
    <property type="component" value="Unassembled WGS sequence"/>
</dbReference>
<feature type="chain" id="PRO_5002482516" description="Glutathione hydrolase" evidence="4">
    <location>
        <begin position="25"/>
        <end position="567"/>
    </location>
</feature>
<feature type="binding site" evidence="2">
    <location>
        <begin position="396"/>
        <end position="398"/>
    </location>
    <ligand>
        <name>L-glutamate</name>
        <dbReference type="ChEBI" id="CHEBI:29985"/>
    </ligand>
</feature>
<dbReference type="PANTHER" id="PTHR11686:SF62">
    <property type="entry name" value="GLUTATHIONE HYDROLASE"/>
    <property type="match status" value="1"/>
</dbReference>
<evidence type="ECO:0000256" key="3">
    <source>
        <dbReference type="RuleBase" id="RU368068"/>
    </source>
</evidence>
<dbReference type="UniPathway" id="UPA00204"/>
<dbReference type="Gene3D" id="1.10.246.130">
    <property type="match status" value="1"/>
</dbReference>
<feature type="binding site" evidence="2">
    <location>
        <begin position="448"/>
        <end position="449"/>
    </location>
    <ligand>
        <name>L-glutamate</name>
        <dbReference type="ChEBI" id="CHEBI:29985"/>
    </ligand>
</feature>
<organism evidence="5 6">
    <name type="scientific">Thielaviopsis punctulata</name>
    <dbReference type="NCBI Taxonomy" id="72032"/>
    <lineage>
        <taxon>Eukaryota</taxon>
        <taxon>Fungi</taxon>
        <taxon>Dikarya</taxon>
        <taxon>Ascomycota</taxon>
        <taxon>Pezizomycotina</taxon>
        <taxon>Sordariomycetes</taxon>
        <taxon>Hypocreomycetidae</taxon>
        <taxon>Microascales</taxon>
        <taxon>Ceratocystidaceae</taxon>
        <taxon>Thielaviopsis</taxon>
    </lineage>
</organism>
<feature type="binding site" evidence="2">
    <location>
        <position position="470"/>
    </location>
    <ligand>
        <name>L-glutamate</name>
        <dbReference type="ChEBI" id="CHEBI:29985"/>
    </ligand>
</feature>
<evidence type="ECO:0000256" key="4">
    <source>
        <dbReference type="SAM" id="SignalP"/>
    </source>
</evidence>
<keyword evidence="3" id="KW-0378">Hydrolase</keyword>
<comment type="pathway">
    <text evidence="3">Sulfur metabolism; glutathione metabolism.</text>
</comment>
<dbReference type="InterPro" id="IPR000101">
    <property type="entry name" value="GGT_peptidase"/>
</dbReference>
<dbReference type="InterPro" id="IPR029055">
    <property type="entry name" value="Ntn_hydrolases_N"/>
</dbReference>
<dbReference type="GO" id="GO:0103068">
    <property type="term" value="F:leukotriene C4 gamma-glutamyl transferase activity"/>
    <property type="evidence" value="ECO:0007669"/>
    <property type="project" value="UniProtKB-EC"/>
</dbReference>
<dbReference type="EC" id="3.4.19.13" evidence="3"/>
<dbReference type="Pfam" id="PF01019">
    <property type="entry name" value="G_glu_transpept"/>
    <property type="match status" value="1"/>
</dbReference>
<protein>
    <recommendedName>
        <fullName evidence="3">Glutathione hydrolase</fullName>
        <ecNumber evidence="3">2.3.2.2</ecNumber>
        <ecNumber evidence="3">3.4.19.13</ecNumber>
    </recommendedName>
    <alternativeName>
        <fullName evidence="3">Gamma-glutamyltransferase</fullName>
    </alternativeName>
    <alternativeName>
        <fullName evidence="3">Gamma-glutamyltranspeptidase</fullName>
    </alternativeName>
</protein>
<evidence type="ECO:0000256" key="1">
    <source>
        <dbReference type="PIRSR" id="PIRSR600101-1"/>
    </source>
</evidence>
<comment type="catalytic activity">
    <reaction evidence="3">
        <text>an S-substituted glutathione + H2O = an S-substituted L-cysteinylglycine + L-glutamate</text>
        <dbReference type="Rhea" id="RHEA:59468"/>
        <dbReference type="ChEBI" id="CHEBI:15377"/>
        <dbReference type="ChEBI" id="CHEBI:29985"/>
        <dbReference type="ChEBI" id="CHEBI:90779"/>
        <dbReference type="ChEBI" id="CHEBI:143103"/>
        <dbReference type="EC" id="3.4.19.13"/>
    </reaction>
</comment>
<evidence type="ECO:0000313" key="5">
    <source>
        <dbReference type="EMBL" id="KKA26469.1"/>
    </source>
</evidence>
<feature type="binding site" evidence="2">
    <location>
        <position position="420"/>
    </location>
    <ligand>
        <name>L-glutamate</name>
        <dbReference type="ChEBI" id="CHEBI:29985"/>
    </ligand>
</feature>
<gene>
    <name evidence="5" type="ORF">TD95_003734</name>
</gene>
<feature type="binding site" evidence="2">
    <location>
        <position position="104"/>
    </location>
    <ligand>
        <name>L-glutamate</name>
        <dbReference type="ChEBI" id="CHEBI:29985"/>
    </ligand>
</feature>
<comment type="caution">
    <text evidence="5">The sequence shown here is derived from an EMBL/GenBank/DDBJ whole genome shotgun (WGS) entry which is preliminary data.</text>
</comment>
<keyword evidence="3" id="KW-0012">Acyltransferase</keyword>
<accession>A0A0F4Z7D5</accession>
<dbReference type="GO" id="GO:0006751">
    <property type="term" value="P:glutathione catabolic process"/>
    <property type="evidence" value="ECO:0007669"/>
    <property type="project" value="UniProtKB-UniRule"/>
</dbReference>
<dbReference type="FunFam" id="1.10.246.130:FF:000001">
    <property type="entry name" value="Gamma-glutamyltransferase 5 isoform 1"/>
    <property type="match status" value="1"/>
</dbReference>
<comment type="catalytic activity">
    <reaction evidence="3">
        <text>glutathione + H2O = L-cysteinylglycine + L-glutamate</text>
        <dbReference type="Rhea" id="RHEA:28807"/>
        <dbReference type="ChEBI" id="CHEBI:15377"/>
        <dbReference type="ChEBI" id="CHEBI:29985"/>
        <dbReference type="ChEBI" id="CHEBI:57925"/>
        <dbReference type="ChEBI" id="CHEBI:61694"/>
        <dbReference type="EC" id="3.4.19.13"/>
    </reaction>
</comment>
<dbReference type="InterPro" id="IPR043137">
    <property type="entry name" value="GGT_ssub_C"/>
</dbReference>
<evidence type="ECO:0000313" key="6">
    <source>
        <dbReference type="Proteomes" id="UP000033483"/>
    </source>
</evidence>
<dbReference type="PANTHER" id="PTHR11686">
    <property type="entry name" value="GAMMA GLUTAMYL TRANSPEPTIDASE"/>
    <property type="match status" value="1"/>
</dbReference>
<dbReference type="SUPFAM" id="SSF56235">
    <property type="entry name" value="N-terminal nucleophile aminohydrolases (Ntn hydrolases)"/>
    <property type="match status" value="1"/>
</dbReference>
<dbReference type="Gene3D" id="3.60.20.40">
    <property type="match status" value="1"/>
</dbReference>
<keyword evidence="6" id="KW-1185">Reference proteome</keyword>
<name>A0A0F4Z7D5_9PEZI</name>
<feature type="signal peptide" evidence="4">
    <location>
        <begin position="1"/>
        <end position="24"/>
    </location>
</feature>
<dbReference type="EMBL" id="LAEV01002191">
    <property type="protein sequence ID" value="KKA26469.1"/>
    <property type="molecule type" value="Genomic_DNA"/>
</dbReference>
<dbReference type="GO" id="GO:0005886">
    <property type="term" value="C:plasma membrane"/>
    <property type="evidence" value="ECO:0007669"/>
    <property type="project" value="TreeGrafter"/>
</dbReference>
<dbReference type="OrthoDB" id="1081007at2759"/>
<feature type="active site" description="Nucleophile" evidence="1">
    <location>
        <position position="378"/>
    </location>
</feature>
<sequence length="567" mass="60246">MPGILSRRGASQLLVALLAGSAAARPKGTCVAKDAPTHGAVASENAICSKLGSSVIADGGNAADAMVATVICVGTVAMYHSGIGGGGFMLVRGSNGTYEFIDFRETAPAASTQDMYSNNTELSEVGGLASGVPGELRGLEYLHKHYGSKPWADLFAPSIKMAREGFEVSTDLQNYMNKLSDASFLVDDPSWAVDFAPNGTRVKAGDIMTRKRYANTLEAVATYGADAFYTGDIANATARALQADNGIMTMEDLANYTVEIRDVAQIEYRGHKVTSTQAPSGGIVALSALNILNGYTGFDNESQFNLNTQRLNEAMRFAYGMRTKLGDPLFDEGLAEYTESMISSETAAEVRAKILDNQTFPVAYYNPDGLESLPTPGTSHISTADKSGLAVALTTTVNLYFGSHLCVPETGVVMNDEMNDFSIPGSSNAFGYIPSESNYIRPGKRPQSSISPTIVEKDGRLVLVVGAAGGSRIISATIQNVINSIDRGMSCYEALLQPRLHDQLSPAYTSFETTFDNATVDYLHRIGHNVSWVAPGQSTAQAVRLLPNGTFEAAGEPRQLSSGGYAV</sequence>
<dbReference type="NCBIfam" id="TIGR00066">
    <property type="entry name" value="g_glut_trans"/>
    <property type="match status" value="1"/>
</dbReference>